<name>A0A396ZGU5_9LEPT</name>
<evidence type="ECO:0000313" key="2">
    <source>
        <dbReference type="Proteomes" id="UP000265798"/>
    </source>
</evidence>
<sequence length="66" mass="7819">MILERIRNYPLCEMALIVPKKFYKKNLETDLKSVNKENWKGSRLKKNEAEITSPAKVNYKILMFSN</sequence>
<proteinExistence type="predicted"/>
<protein>
    <submittedName>
        <fullName evidence="1">Uncharacterized protein</fullName>
    </submittedName>
</protein>
<organism evidence="1 2">
    <name type="scientific">Leptospira stimsonii</name>
    <dbReference type="NCBI Taxonomy" id="2202203"/>
    <lineage>
        <taxon>Bacteria</taxon>
        <taxon>Pseudomonadati</taxon>
        <taxon>Spirochaetota</taxon>
        <taxon>Spirochaetia</taxon>
        <taxon>Leptospirales</taxon>
        <taxon>Leptospiraceae</taxon>
        <taxon>Leptospira</taxon>
    </lineage>
</organism>
<gene>
    <name evidence="1" type="ORF">DLM75_07425</name>
</gene>
<reference evidence="2" key="1">
    <citation type="submission" date="2018-05" db="EMBL/GenBank/DDBJ databases">
        <title>Leptospira yasudae sp. nov. and Leptospira stimsonii sp. nov., two pathogenic species of the genus Leptospira isolated from environmental sources.</title>
        <authorList>
            <person name="Casanovas-Massana A."/>
            <person name="Hamond C."/>
            <person name="Santos L.A."/>
            <person name="Hacker K.P."/>
            <person name="Balassiano I."/>
            <person name="Medeiros M.A."/>
            <person name="Reis M.G."/>
            <person name="Ko A.I."/>
            <person name="Wunder E.A."/>
        </authorList>
    </citation>
    <scope>NUCLEOTIDE SEQUENCE [LARGE SCALE GENOMIC DNA]</scope>
    <source>
        <strain evidence="2">Yale</strain>
    </source>
</reference>
<evidence type="ECO:0000313" key="1">
    <source>
        <dbReference type="EMBL" id="RHX92977.1"/>
    </source>
</evidence>
<accession>A0A396ZGU5</accession>
<dbReference type="AlphaFoldDB" id="A0A396ZGU5"/>
<dbReference type="Proteomes" id="UP000265798">
    <property type="component" value="Unassembled WGS sequence"/>
</dbReference>
<dbReference type="EMBL" id="QHCT01000001">
    <property type="protein sequence ID" value="RHX92977.1"/>
    <property type="molecule type" value="Genomic_DNA"/>
</dbReference>
<comment type="caution">
    <text evidence="1">The sequence shown here is derived from an EMBL/GenBank/DDBJ whole genome shotgun (WGS) entry which is preliminary data.</text>
</comment>